<keyword evidence="1" id="KW-0812">Transmembrane</keyword>
<feature type="transmembrane region" description="Helical" evidence="1">
    <location>
        <begin position="89"/>
        <end position="106"/>
    </location>
</feature>
<feature type="transmembrane region" description="Helical" evidence="1">
    <location>
        <begin position="227"/>
        <end position="246"/>
    </location>
</feature>
<dbReference type="Proteomes" id="UP000294299">
    <property type="component" value="Chromosome NFRAN"/>
</dbReference>
<feature type="transmembrane region" description="Helical" evidence="1">
    <location>
        <begin position="252"/>
        <end position="272"/>
    </location>
</feature>
<feature type="transmembrane region" description="Helical" evidence="1">
    <location>
        <begin position="57"/>
        <end position="77"/>
    </location>
</feature>
<dbReference type="KEGG" id="nfn:NFRAN_2813"/>
<dbReference type="AlphaFoldDB" id="A0A484ICS3"/>
<feature type="transmembrane region" description="Helical" evidence="1">
    <location>
        <begin position="12"/>
        <end position="37"/>
    </location>
</feature>
<name>A0A484ICS3_9ARCH</name>
<sequence>MNMQTKPFLDKRVFYYCFVILGIASVGSILQIAGGNWDVTSHLLLQPETFFTPSHTVMYSGIFLLSISSIIAAYVLIKYKEIQNDVISLSFKLLIVGSVLSVVSGPSDFAWHEIFGVDGFLSPTHLMLITGMFINAIGTTLGLVRLNSLQKERPFHVISSIMFVFGLVALWLTSISYVYIFSLPISNGEIFNFNLDPYLESLIALLFLPLINSFMTLFMINTVKKFGYISLVGIGVIVATSLSNILPSADLALFMPYYLLVIIPFILIDLIVYDKPPFKRGGRHRSENRKLVAAIIMASLFYLMGYPLLPLALGNFLMPLDLSNTEFTTLVDIIPIFVDSFSVVFPLTLIIGAIVGLGCGLFYERIQKYIKNKIETRFNLNL</sequence>
<evidence type="ECO:0000256" key="1">
    <source>
        <dbReference type="SAM" id="Phobius"/>
    </source>
</evidence>
<organism evidence="2 3">
    <name type="scientific">Candidatus Nitrosocosmicus franklandianus</name>
    <dbReference type="NCBI Taxonomy" id="1798806"/>
    <lineage>
        <taxon>Archaea</taxon>
        <taxon>Nitrososphaerota</taxon>
        <taxon>Nitrososphaeria</taxon>
        <taxon>Nitrososphaerales</taxon>
        <taxon>Nitrososphaeraceae</taxon>
        <taxon>Candidatus Nitrosocosmicus</taxon>
    </lineage>
</organism>
<feature type="transmembrane region" description="Helical" evidence="1">
    <location>
        <begin position="126"/>
        <end position="146"/>
    </location>
</feature>
<evidence type="ECO:0000313" key="2">
    <source>
        <dbReference type="EMBL" id="VFJ15136.1"/>
    </source>
</evidence>
<feature type="transmembrane region" description="Helical" evidence="1">
    <location>
        <begin position="201"/>
        <end position="220"/>
    </location>
</feature>
<accession>A0A484ICS3</accession>
<protein>
    <submittedName>
        <fullName evidence="2">Uncharacterized protein</fullName>
    </submittedName>
</protein>
<gene>
    <name evidence="2" type="ORF">NFRAN_2813</name>
</gene>
<evidence type="ECO:0000313" key="3">
    <source>
        <dbReference type="Proteomes" id="UP000294299"/>
    </source>
</evidence>
<keyword evidence="3" id="KW-1185">Reference proteome</keyword>
<proteinExistence type="predicted"/>
<keyword evidence="1" id="KW-1133">Transmembrane helix</keyword>
<feature type="transmembrane region" description="Helical" evidence="1">
    <location>
        <begin position="333"/>
        <end position="363"/>
    </location>
</feature>
<reference evidence="2 3" key="1">
    <citation type="submission" date="2019-02" db="EMBL/GenBank/DDBJ databases">
        <authorList>
            <person name="Lehtovirta-Morley E L."/>
        </authorList>
    </citation>
    <scope>NUCLEOTIDE SEQUENCE [LARGE SCALE GENOMIC DNA]</scope>
    <source>
        <strain evidence="2">NFRAN1</strain>
    </source>
</reference>
<feature type="transmembrane region" description="Helical" evidence="1">
    <location>
        <begin position="292"/>
        <end position="313"/>
    </location>
</feature>
<feature type="transmembrane region" description="Helical" evidence="1">
    <location>
        <begin position="158"/>
        <end position="181"/>
    </location>
</feature>
<dbReference type="EMBL" id="LR216287">
    <property type="protein sequence ID" value="VFJ15136.1"/>
    <property type="molecule type" value="Genomic_DNA"/>
</dbReference>
<keyword evidence="1" id="KW-0472">Membrane</keyword>